<dbReference type="STRING" id="1141106.GCA_000308095_02469"/>
<protein>
    <recommendedName>
        <fullName evidence="2">Peptide deformylase-like</fullName>
    </recommendedName>
    <alternativeName>
        <fullName evidence="2">Polypeptide deformylase-like</fullName>
    </alternativeName>
</protein>
<dbReference type="InterPro" id="IPR036821">
    <property type="entry name" value="Peptide_deformylase_sf"/>
</dbReference>
<dbReference type="CDD" id="cd00487">
    <property type="entry name" value="Pep_deformylase"/>
    <property type="match status" value="1"/>
</dbReference>
<accession>A0A380G9K5</accession>
<dbReference type="PANTHER" id="PTHR10458">
    <property type="entry name" value="PEPTIDE DEFORMYLASE"/>
    <property type="match status" value="1"/>
</dbReference>
<dbReference type="PANTHER" id="PTHR10458:SF22">
    <property type="entry name" value="PEPTIDE DEFORMYLASE"/>
    <property type="match status" value="1"/>
</dbReference>
<keyword evidence="3" id="KW-0378">Hydrolase</keyword>
<dbReference type="Pfam" id="PF01327">
    <property type="entry name" value="Pep_deformylase"/>
    <property type="match status" value="1"/>
</dbReference>
<dbReference type="Proteomes" id="UP000255549">
    <property type="component" value="Unassembled WGS sequence"/>
</dbReference>
<sequence length="164" mass="18356">MKAMIRKIKTHMHPILRKKAAPVTAFDAHLKDLIQDLEDTLYDAEGQALAAPQIGVSERVAIVDMEQDGLLQLINPEVIAQSDETATELEGCLSVPGRFGEVTRSRMITVRSYDLNGNEVEMTAYDDIARMILHVIDNLNGILFVDIMDREISNAELEAYLEDE</sequence>
<dbReference type="PIRSF" id="PIRSF004749">
    <property type="entry name" value="Pep_def"/>
    <property type="match status" value="1"/>
</dbReference>
<organism evidence="3 4">
    <name type="scientific">Staphylococcus intermedius NCTC 11048</name>
    <dbReference type="NCBI Taxonomy" id="1141106"/>
    <lineage>
        <taxon>Bacteria</taxon>
        <taxon>Bacillati</taxon>
        <taxon>Bacillota</taxon>
        <taxon>Bacilli</taxon>
        <taxon>Bacillales</taxon>
        <taxon>Staphylococcaceae</taxon>
        <taxon>Staphylococcus</taxon>
        <taxon>Staphylococcus intermedius group</taxon>
    </lineage>
</organism>
<comment type="similarity">
    <text evidence="1 2">Belongs to the polypeptide deformylase family.</text>
</comment>
<dbReference type="NCBIfam" id="TIGR00079">
    <property type="entry name" value="pept_deformyl"/>
    <property type="match status" value="1"/>
</dbReference>
<dbReference type="Gene3D" id="3.90.45.10">
    <property type="entry name" value="Peptide deformylase"/>
    <property type="match status" value="1"/>
</dbReference>
<dbReference type="HAMAP" id="MF_00163">
    <property type="entry name" value="Pep_deformylase"/>
    <property type="match status" value="1"/>
</dbReference>
<keyword evidence="4" id="KW-1185">Reference proteome</keyword>
<dbReference type="NCBIfam" id="NF001159">
    <property type="entry name" value="PRK00150.1-3"/>
    <property type="match status" value="1"/>
</dbReference>
<dbReference type="SUPFAM" id="SSF56420">
    <property type="entry name" value="Peptide deformylase"/>
    <property type="match status" value="1"/>
</dbReference>
<gene>
    <name evidence="3" type="primary">defA</name>
    <name evidence="3" type="ORF">NCTC11048_02041</name>
</gene>
<dbReference type="NCBIfam" id="NF011189">
    <property type="entry name" value="PRK14595.1"/>
    <property type="match status" value="1"/>
</dbReference>
<name>A0A380G9K5_STAIN</name>
<dbReference type="InterPro" id="IPR023635">
    <property type="entry name" value="Peptide_deformylase"/>
</dbReference>
<evidence type="ECO:0000256" key="2">
    <source>
        <dbReference type="HAMAP-Rule" id="MF_00163"/>
    </source>
</evidence>
<dbReference type="PRINTS" id="PR01576">
    <property type="entry name" value="PDEFORMYLASE"/>
</dbReference>
<dbReference type="AlphaFoldDB" id="A0A380G9K5"/>
<reference evidence="3 4" key="1">
    <citation type="submission" date="2018-06" db="EMBL/GenBank/DDBJ databases">
        <authorList>
            <consortium name="Pathogen Informatics"/>
            <person name="Doyle S."/>
        </authorList>
    </citation>
    <scope>NUCLEOTIDE SEQUENCE [LARGE SCALE GENOMIC DNA]</scope>
    <source>
        <strain evidence="4">NCTC 11048</strain>
    </source>
</reference>
<proteinExistence type="inferred from homology"/>
<dbReference type="EMBL" id="UHDP01000003">
    <property type="protein sequence ID" value="SUM46973.1"/>
    <property type="molecule type" value="Genomic_DNA"/>
</dbReference>
<dbReference type="GO" id="GO:0042586">
    <property type="term" value="F:peptide deformylase activity"/>
    <property type="evidence" value="ECO:0007669"/>
    <property type="project" value="InterPro"/>
</dbReference>
<evidence type="ECO:0000313" key="3">
    <source>
        <dbReference type="EMBL" id="SUM46973.1"/>
    </source>
</evidence>
<evidence type="ECO:0000313" key="4">
    <source>
        <dbReference type="Proteomes" id="UP000255549"/>
    </source>
</evidence>
<comment type="caution">
    <text evidence="2">Lacks conserved residue(s) required for the propagation of feature annotation.</text>
</comment>
<evidence type="ECO:0000256" key="1">
    <source>
        <dbReference type="ARBA" id="ARBA00010759"/>
    </source>
</evidence>